<protein>
    <recommendedName>
        <fullName evidence="2">Type II secretion system protein H</fullName>
    </recommendedName>
    <alternativeName>
        <fullName evidence="10">General secretion pathway protein H</fullName>
    </alternativeName>
</protein>
<comment type="similarity">
    <text evidence="9">Belongs to the GSP H family.</text>
</comment>
<accession>A0ABS7V5J9</accession>
<dbReference type="InterPro" id="IPR012902">
    <property type="entry name" value="N_methyl_site"/>
</dbReference>
<keyword evidence="3" id="KW-1003">Cell membrane</keyword>
<evidence type="ECO:0000256" key="11">
    <source>
        <dbReference type="SAM" id="Phobius"/>
    </source>
</evidence>
<dbReference type="Pfam" id="PF12019">
    <property type="entry name" value="GspH"/>
    <property type="match status" value="1"/>
</dbReference>
<dbReference type="EMBL" id="JAIRBT010000001">
    <property type="protein sequence ID" value="MBZ6064654.1"/>
    <property type="molecule type" value="Genomic_DNA"/>
</dbReference>
<keyword evidence="14" id="KW-1185">Reference proteome</keyword>
<keyword evidence="4" id="KW-0488">Methylation</keyword>
<evidence type="ECO:0000256" key="8">
    <source>
        <dbReference type="ARBA" id="ARBA00023136"/>
    </source>
</evidence>
<feature type="transmembrane region" description="Helical" evidence="11">
    <location>
        <begin position="12"/>
        <end position="34"/>
    </location>
</feature>
<evidence type="ECO:0000256" key="3">
    <source>
        <dbReference type="ARBA" id="ARBA00022475"/>
    </source>
</evidence>
<dbReference type="Gene3D" id="3.30.700.10">
    <property type="entry name" value="Glycoprotein, Type 4 Pilin"/>
    <property type="match status" value="1"/>
</dbReference>
<dbReference type="RefSeq" id="WP_224161708.1">
    <property type="nucleotide sequence ID" value="NZ_JAIRBT010000001.1"/>
</dbReference>
<keyword evidence="8 11" id="KW-0472">Membrane</keyword>
<evidence type="ECO:0000313" key="13">
    <source>
        <dbReference type="EMBL" id="MBZ6064654.1"/>
    </source>
</evidence>
<dbReference type="Pfam" id="PF07963">
    <property type="entry name" value="N_methyl"/>
    <property type="match status" value="1"/>
</dbReference>
<evidence type="ECO:0000259" key="12">
    <source>
        <dbReference type="Pfam" id="PF12019"/>
    </source>
</evidence>
<evidence type="ECO:0000256" key="5">
    <source>
        <dbReference type="ARBA" id="ARBA00022519"/>
    </source>
</evidence>
<dbReference type="InterPro" id="IPR022346">
    <property type="entry name" value="T2SS_GspH"/>
</dbReference>
<evidence type="ECO:0000256" key="1">
    <source>
        <dbReference type="ARBA" id="ARBA00004377"/>
    </source>
</evidence>
<dbReference type="NCBIfam" id="TIGR02532">
    <property type="entry name" value="IV_pilin_GFxxxE"/>
    <property type="match status" value="1"/>
</dbReference>
<organism evidence="13 14">
    <name type="scientific">Aeromonas schubertii</name>
    <dbReference type="NCBI Taxonomy" id="652"/>
    <lineage>
        <taxon>Bacteria</taxon>
        <taxon>Pseudomonadati</taxon>
        <taxon>Pseudomonadota</taxon>
        <taxon>Gammaproteobacteria</taxon>
        <taxon>Aeromonadales</taxon>
        <taxon>Aeromonadaceae</taxon>
        <taxon>Aeromonas</taxon>
    </lineage>
</organism>
<comment type="subcellular location">
    <subcellularLocation>
        <location evidence="1">Cell inner membrane</location>
        <topology evidence="1">Single-pass membrane protein</topology>
    </subcellularLocation>
</comment>
<proteinExistence type="inferred from homology"/>
<gene>
    <name evidence="13" type="ORF">LA374_00280</name>
</gene>
<evidence type="ECO:0000313" key="14">
    <source>
        <dbReference type="Proteomes" id="UP000774958"/>
    </source>
</evidence>
<keyword evidence="6 11" id="KW-0812">Transmembrane</keyword>
<evidence type="ECO:0000256" key="6">
    <source>
        <dbReference type="ARBA" id="ARBA00022692"/>
    </source>
</evidence>
<sequence length="180" mass="19064">MDRRYSSSLGFTLIELLVAVSLVAILLAVGLPSYQSLRQEQMVRAATSALYTDMMLLKSEAIKRNQPLSLIVFNSGQSSWCYRIAIDAGSCSSCADSCSSVEGRKGGDASEFPGISLTASYSESATNIRPIAFSPRRGSMPSGNITLSADVYSMQVKSNNVGRVRTCAPSGSQVGGIPSC</sequence>
<feature type="domain" description="General secretion pathway GspH" evidence="12">
    <location>
        <begin position="46"/>
        <end position="162"/>
    </location>
</feature>
<keyword evidence="7 11" id="KW-1133">Transmembrane helix</keyword>
<reference evidence="13 14" key="1">
    <citation type="submission" date="2021-09" db="EMBL/GenBank/DDBJ databases">
        <title>Aeromonas schubertii isolated from Asian sea bass.</title>
        <authorList>
            <person name="Pinpimai K."/>
        </authorList>
    </citation>
    <scope>NUCLEOTIDE SEQUENCE [LARGE SCALE GENOMIC DNA]</scope>
    <source>
        <strain evidence="13 14">CHULA2021a</strain>
    </source>
</reference>
<dbReference type="SUPFAM" id="SSF54523">
    <property type="entry name" value="Pili subunits"/>
    <property type="match status" value="1"/>
</dbReference>
<evidence type="ECO:0000256" key="2">
    <source>
        <dbReference type="ARBA" id="ARBA00021549"/>
    </source>
</evidence>
<evidence type="ECO:0000256" key="7">
    <source>
        <dbReference type="ARBA" id="ARBA00022989"/>
    </source>
</evidence>
<evidence type="ECO:0000256" key="4">
    <source>
        <dbReference type="ARBA" id="ARBA00022481"/>
    </source>
</evidence>
<dbReference type="InterPro" id="IPR045584">
    <property type="entry name" value="Pilin-like"/>
</dbReference>
<dbReference type="Proteomes" id="UP000774958">
    <property type="component" value="Unassembled WGS sequence"/>
</dbReference>
<evidence type="ECO:0000256" key="10">
    <source>
        <dbReference type="ARBA" id="ARBA00030775"/>
    </source>
</evidence>
<comment type="caution">
    <text evidence="13">The sequence shown here is derived from an EMBL/GenBank/DDBJ whole genome shotgun (WGS) entry which is preliminary data.</text>
</comment>
<name>A0ABS7V5J9_9GAMM</name>
<evidence type="ECO:0000256" key="9">
    <source>
        <dbReference type="ARBA" id="ARBA00025772"/>
    </source>
</evidence>
<keyword evidence="5" id="KW-0997">Cell inner membrane</keyword>